<dbReference type="Proteomes" id="UP000005238">
    <property type="component" value="Unassembled WGS sequence"/>
</dbReference>
<dbReference type="Gene3D" id="1.20.80.10">
    <property type="match status" value="1"/>
</dbReference>
<evidence type="ECO:0000256" key="7">
    <source>
        <dbReference type="SAM" id="Coils"/>
    </source>
</evidence>
<feature type="domain" description="ACB" evidence="10">
    <location>
        <begin position="1"/>
        <end position="84"/>
    </location>
</feature>
<dbReference type="Pfam" id="PF00887">
    <property type="entry name" value="ACBP"/>
    <property type="match status" value="1"/>
</dbReference>
<evidence type="ECO:0000313" key="12">
    <source>
        <dbReference type="Proteomes" id="UP000005238"/>
    </source>
</evidence>
<dbReference type="eggNOG" id="KOG0817">
    <property type="taxonomic scope" value="Eukaryota"/>
</dbReference>
<feature type="coiled-coil region" evidence="7">
    <location>
        <begin position="133"/>
        <end position="214"/>
    </location>
</feature>
<feature type="active site" evidence="5">
    <location>
        <position position="1057"/>
    </location>
</feature>
<dbReference type="VEuPathDB" id="FungiDB:KRP22_14802"/>
<evidence type="ECO:0008006" key="13">
    <source>
        <dbReference type="Google" id="ProtNLM"/>
    </source>
</evidence>
<dbReference type="GO" id="GO:0006508">
    <property type="term" value="P:proteolysis"/>
    <property type="evidence" value="ECO:0007669"/>
    <property type="project" value="UniProtKB-KW"/>
</dbReference>
<keyword evidence="3" id="KW-0378">Hydrolase</keyword>
<dbReference type="InterPro" id="IPR035984">
    <property type="entry name" value="Acyl-CoA-binding_sf"/>
</dbReference>
<dbReference type="SUPFAM" id="SSF54001">
    <property type="entry name" value="Cysteine proteinases"/>
    <property type="match status" value="1"/>
</dbReference>
<dbReference type="OMA" id="ECIDAYQ"/>
<evidence type="ECO:0000259" key="9">
    <source>
        <dbReference type="PROSITE" id="PS50203"/>
    </source>
</evidence>
<keyword evidence="2" id="KW-0645">Protease</keyword>
<dbReference type="STRING" id="164328.H3GEW3"/>
<evidence type="ECO:0000256" key="3">
    <source>
        <dbReference type="ARBA" id="ARBA00022801"/>
    </source>
</evidence>
<dbReference type="SMART" id="SM00230">
    <property type="entry name" value="CysPc"/>
    <property type="match status" value="1"/>
</dbReference>
<name>H3GEW3_PHYRM</name>
<evidence type="ECO:0000259" key="10">
    <source>
        <dbReference type="PROSITE" id="PS51228"/>
    </source>
</evidence>
<evidence type="ECO:0000256" key="4">
    <source>
        <dbReference type="ARBA" id="ARBA00022807"/>
    </source>
</evidence>
<dbReference type="VEuPathDB" id="FungiDB:KRP23_5319"/>
<organism evidence="11 12">
    <name type="scientific">Phytophthora ramorum</name>
    <name type="common">Sudden oak death agent</name>
    <dbReference type="NCBI Taxonomy" id="164328"/>
    <lineage>
        <taxon>Eukaryota</taxon>
        <taxon>Sar</taxon>
        <taxon>Stramenopiles</taxon>
        <taxon>Oomycota</taxon>
        <taxon>Peronosporomycetes</taxon>
        <taxon>Peronosporales</taxon>
        <taxon>Peronosporaceae</taxon>
        <taxon>Phytophthora</taxon>
    </lineage>
</organism>
<dbReference type="VEuPathDB" id="FungiDB:KRP22_14801"/>
<dbReference type="Gene3D" id="2.60.120.380">
    <property type="match status" value="1"/>
</dbReference>
<comment type="similarity">
    <text evidence="1">Belongs to the peptidase C2 family.</text>
</comment>
<dbReference type="PROSITE" id="PS50203">
    <property type="entry name" value="CALPAIN_CAT"/>
    <property type="match status" value="1"/>
</dbReference>
<dbReference type="GO" id="GO:0000062">
    <property type="term" value="F:fatty-acyl-CoA binding"/>
    <property type="evidence" value="ECO:0007669"/>
    <property type="project" value="InterPro"/>
</dbReference>
<dbReference type="InParanoid" id="H3GEW3"/>
<dbReference type="PANTHER" id="PTHR10183">
    <property type="entry name" value="CALPAIN"/>
    <property type="match status" value="1"/>
</dbReference>
<sequence>MFVESYQGPHRVLTQENSSPKKDFYAYYQQATVGPCPTAAPLSGLSKLELSKWEKWRNLGAMTRQEAMKRYTTSLDNLVDDWRFSANLRSAADPRSSSLGASDASEAGSATTNNRVRRSTSMFERLPRIYDELGELQDRAEDESKKREELEAHLLHFTRDNRSMFNQQIEQVEQIRDSLVSLVKNLEDDVMQHATELQRLARRQQELAARTENSILLAVETRVRQVALIVRGWVRNRTFRAALIMLIGLRVWHFLRRHHLPQFLAQILIRWLTRVSSLDVPTTRIMFCGECGHRWEPDEIASARFCAECGAPREDVPPAAPPASAAAPVPSFSASLSSSFSSSAPYSAPTSTASTSFSAAPSYSSIAPSSTSYAPPVAAVTAPTPSYSAPTSATPTAAGTKCTQCGEPFGDSTALFCGECGAHRPAEAPTAAVDDGGDLFGVSSTSSTATATASPQPTAYGGGSTFAASASVDYNPTPVAPAPTPAYNPYAPPAASPTYDPYAPPQTPAAPVEPPASVNVEAAAPSGSGISSLLANLSVSATPEGEREEPDGKGVGVSIRQIVRARNMDSLSTRLEISNAVERNRTDPQEHSEGYNVTKVNSTVTVVQNERADPAEERYYNQRTLPDNGEWLQILRKNRQAGTKFTDPQFSPDASSIFRDATNPKYPHLQEYIWKWKRVTDFFNETAYVEITMLDDGKKLVCSMSIKNPAEAESILEVIRQNPTPIDSQFLKIAKDAVTTGVTKRKRDHLLLLTKNMIVHMSEFVQDGLQRFELMWEKSLLDHYKPLAFASVGEGSGYRVDGSEAGVVSRVSVLVPVYFHAQGTCLFDRSRESKAASRISGVGIGPGDMRVGRLADAYVFGALSILSTSQLALSQVFPELSDDLIRPDRVEVGTAFPKEQQYNEEGVYAVRFWRNNRSRVVIVDDYIPCSQYGKPVFGSFTGSNGKFEIWSLLVEKAYAKLHGGYEAIVGGQEGYCLQDLYGGVPARYKLQEKCPNEEAAWQTISSTLQAGSLVGCSNEDMAAELPTGLRKTDAYGIMKLVELDYQGEHTRLVQLRNSWGIGIHQQPEKWKGSWSNGDPKWHTFSRMQKVECGFQFREDHTYWMDFSAFYCFFTTVMESRNLYNFRSLPDGIGNPVSPSLSIHIVSGEWNGITSGGRDAMHLNPQVQLYSPAASDCNLIVHLEQPSRRMKMETEYASYIAPVIVKNGERQQRKIDLSQDVVATGTFISNRSCVLEMPLMPVEGGKPFVIIPATYDGHLPYQLGFSMTLFTSKPTAVVPVSDTSSLPVCCICQKALSGTFRTFTHEQDGQTKVDRVCQGACVDAYRERNTPVCVDCRQRIEVVEGRFSGRMFTLPDGSSVHAECIDAYQIRTSEKCVHCGHAIAAIPGRFDGKYYQVSGGKCHGECMEAFQMATAQRCVHCSEPVIKIAGKFDGRFYKIEDERLVHFECWEQYQQSVAPKCVHCAQPILQIPGRFDGRFYELASGIGKVHFECWNAYQTLTNAPK</sequence>
<reference evidence="11" key="2">
    <citation type="submission" date="2015-06" db="UniProtKB">
        <authorList>
            <consortium name="EnsemblProtists"/>
        </authorList>
    </citation>
    <scope>IDENTIFICATION</scope>
    <source>
        <strain evidence="11">Pr102</strain>
    </source>
</reference>
<dbReference type="PANTHER" id="PTHR10183:SF379">
    <property type="entry name" value="CALPAIN-5"/>
    <property type="match status" value="1"/>
</dbReference>
<dbReference type="PROSITE" id="PS51228">
    <property type="entry name" value="ACB_2"/>
    <property type="match status" value="1"/>
</dbReference>
<dbReference type="Pfam" id="PF00648">
    <property type="entry name" value="Peptidase_C2"/>
    <property type="match status" value="1"/>
</dbReference>
<dbReference type="VEuPathDB" id="FungiDB:KRP23_5320"/>
<dbReference type="InterPro" id="IPR038765">
    <property type="entry name" value="Papain-like_cys_pep_sf"/>
</dbReference>
<evidence type="ECO:0000256" key="2">
    <source>
        <dbReference type="ARBA" id="ARBA00022670"/>
    </source>
</evidence>
<dbReference type="InterPro" id="IPR022684">
    <property type="entry name" value="Calpain_cysteine_protease"/>
</dbReference>
<keyword evidence="12" id="KW-1185">Reference proteome</keyword>
<dbReference type="HOGENOM" id="CLU_005041_1_0_1"/>
<evidence type="ECO:0000256" key="1">
    <source>
        <dbReference type="ARBA" id="ARBA00007623"/>
    </source>
</evidence>
<feature type="compositionally biased region" description="Polar residues" evidence="8">
    <location>
        <begin position="108"/>
        <end position="118"/>
    </location>
</feature>
<accession>H3GEW3</accession>
<dbReference type="Gene3D" id="3.90.70.10">
    <property type="entry name" value="Cysteine proteinases"/>
    <property type="match status" value="1"/>
</dbReference>
<feature type="domain" description="Calpain catalytic" evidence="9">
    <location>
        <begin position="843"/>
        <end position="1116"/>
    </location>
</feature>
<evidence type="ECO:0000256" key="5">
    <source>
        <dbReference type="PIRSR" id="PIRSR622684-1"/>
    </source>
</evidence>
<evidence type="ECO:0000256" key="8">
    <source>
        <dbReference type="SAM" id="MobiDB-lite"/>
    </source>
</evidence>
<dbReference type="EnsemblProtists" id="Phyra74219">
    <property type="protein sequence ID" value="Phyra74219"/>
    <property type="gene ID" value="Phyra74219"/>
</dbReference>
<proteinExistence type="inferred from homology"/>
<evidence type="ECO:0000313" key="11">
    <source>
        <dbReference type="EnsemblProtists" id="Phyra74219"/>
    </source>
</evidence>
<keyword evidence="4" id="KW-0788">Thiol protease</keyword>
<protein>
    <recommendedName>
        <fullName evidence="13">Calpain catalytic domain-containing protein</fullName>
    </recommendedName>
</protein>
<feature type="region of interest" description="Disordered" evidence="8">
    <location>
        <begin position="92"/>
        <end position="118"/>
    </location>
</feature>
<evidence type="ECO:0000256" key="6">
    <source>
        <dbReference type="PROSITE-ProRule" id="PRU00239"/>
    </source>
</evidence>
<dbReference type="InterPro" id="IPR000582">
    <property type="entry name" value="Acyl-CoA-binding_protein"/>
</dbReference>
<dbReference type="GO" id="GO:0004198">
    <property type="term" value="F:calcium-dependent cysteine-type endopeptidase activity"/>
    <property type="evidence" value="ECO:0007669"/>
    <property type="project" value="InterPro"/>
</dbReference>
<dbReference type="SUPFAM" id="SSF47027">
    <property type="entry name" value="Acyl-CoA binding protein"/>
    <property type="match status" value="1"/>
</dbReference>
<comment type="caution">
    <text evidence="6">Lacks conserved residue(s) required for the propagation of feature annotation.</text>
</comment>
<dbReference type="EMBL" id="DS566003">
    <property type="status" value="NOT_ANNOTATED_CDS"/>
    <property type="molecule type" value="Genomic_DNA"/>
</dbReference>
<keyword evidence="7" id="KW-0175">Coiled coil</keyword>
<dbReference type="InterPro" id="IPR014352">
    <property type="entry name" value="FERM/acyl-CoA-bd_prot_sf"/>
</dbReference>
<dbReference type="eggNOG" id="KOG0045">
    <property type="taxonomic scope" value="Eukaryota"/>
</dbReference>
<dbReference type="InterPro" id="IPR001300">
    <property type="entry name" value="Peptidase_C2_calpain_cat"/>
</dbReference>
<reference evidence="12" key="1">
    <citation type="journal article" date="2006" name="Science">
        <title>Phytophthora genome sequences uncover evolutionary origins and mechanisms of pathogenesis.</title>
        <authorList>
            <person name="Tyler B.M."/>
            <person name="Tripathy S."/>
            <person name="Zhang X."/>
            <person name="Dehal P."/>
            <person name="Jiang R.H."/>
            <person name="Aerts A."/>
            <person name="Arredondo F.D."/>
            <person name="Baxter L."/>
            <person name="Bensasson D."/>
            <person name="Beynon J.L."/>
            <person name="Chapman J."/>
            <person name="Damasceno C.M."/>
            <person name="Dorrance A.E."/>
            <person name="Dou D."/>
            <person name="Dickerman A.W."/>
            <person name="Dubchak I.L."/>
            <person name="Garbelotto M."/>
            <person name="Gijzen M."/>
            <person name="Gordon S.G."/>
            <person name="Govers F."/>
            <person name="Grunwald N.J."/>
            <person name="Huang W."/>
            <person name="Ivors K.L."/>
            <person name="Jones R.W."/>
            <person name="Kamoun S."/>
            <person name="Krampis K."/>
            <person name="Lamour K.H."/>
            <person name="Lee M.K."/>
            <person name="McDonald W.H."/>
            <person name="Medina M."/>
            <person name="Meijer H.J."/>
            <person name="Nordberg E.K."/>
            <person name="Maclean D.J."/>
            <person name="Ospina-Giraldo M.D."/>
            <person name="Morris P.F."/>
            <person name="Phuntumart V."/>
            <person name="Putnam N.H."/>
            <person name="Rash S."/>
            <person name="Rose J.K."/>
            <person name="Sakihama Y."/>
            <person name="Salamov A.A."/>
            <person name="Savidor A."/>
            <person name="Scheuring C.F."/>
            <person name="Smith B.M."/>
            <person name="Sobral B.W."/>
            <person name="Terry A."/>
            <person name="Torto-Alalibo T.A."/>
            <person name="Win J."/>
            <person name="Xu Z."/>
            <person name="Zhang H."/>
            <person name="Grigoriev I.V."/>
            <person name="Rokhsar D.S."/>
            <person name="Boore J.L."/>
        </authorList>
    </citation>
    <scope>NUCLEOTIDE SEQUENCE [LARGE SCALE GENOMIC DNA]</scope>
    <source>
        <strain evidence="12">Pr102</strain>
    </source>
</reference>